<feature type="region of interest" description="Disordered" evidence="1">
    <location>
        <begin position="94"/>
        <end position="167"/>
    </location>
</feature>
<accession>A0A4S2KKN6</accession>
<feature type="compositionally biased region" description="Basic and acidic residues" evidence="1">
    <location>
        <begin position="96"/>
        <end position="107"/>
    </location>
</feature>
<reference evidence="2 3" key="1">
    <citation type="journal article" date="2019" name="Philos. Trans. R. Soc. Lond., B, Biol. Sci.">
        <title>Ant behaviour and brain gene expression of defending hosts depend on the ecological success of the intruding social parasite.</title>
        <authorList>
            <person name="Kaur R."/>
            <person name="Stoldt M."/>
            <person name="Jongepier E."/>
            <person name="Feldmeyer B."/>
            <person name="Menzel F."/>
            <person name="Bornberg-Bauer E."/>
            <person name="Foitzik S."/>
        </authorList>
    </citation>
    <scope>NUCLEOTIDE SEQUENCE [LARGE SCALE GENOMIC DNA]</scope>
    <source>
        <tissue evidence="2">Whole body</tissue>
    </source>
</reference>
<keyword evidence="3" id="KW-1185">Reference proteome</keyword>
<gene>
    <name evidence="2" type="ORF">DBV15_07467</name>
</gene>
<feature type="compositionally biased region" description="Basic and acidic residues" evidence="1">
    <location>
        <begin position="151"/>
        <end position="160"/>
    </location>
</feature>
<organism evidence="2 3">
    <name type="scientific">Temnothorax longispinosus</name>
    <dbReference type="NCBI Taxonomy" id="300112"/>
    <lineage>
        <taxon>Eukaryota</taxon>
        <taxon>Metazoa</taxon>
        <taxon>Ecdysozoa</taxon>
        <taxon>Arthropoda</taxon>
        <taxon>Hexapoda</taxon>
        <taxon>Insecta</taxon>
        <taxon>Pterygota</taxon>
        <taxon>Neoptera</taxon>
        <taxon>Endopterygota</taxon>
        <taxon>Hymenoptera</taxon>
        <taxon>Apocrita</taxon>
        <taxon>Aculeata</taxon>
        <taxon>Formicoidea</taxon>
        <taxon>Formicidae</taxon>
        <taxon>Myrmicinae</taxon>
        <taxon>Temnothorax</taxon>
    </lineage>
</organism>
<dbReference type="Proteomes" id="UP000310200">
    <property type="component" value="Unassembled WGS sequence"/>
</dbReference>
<dbReference type="AlphaFoldDB" id="A0A4S2KKN6"/>
<dbReference type="EMBL" id="QBLH01002061">
    <property type="protein sequence ID" value="TGZ49970.1"/>
    <property type="molecule type" value="Genomic_DNA"/>
</dbReference>
<protein>
    <submittedName>
        <fullName evidence="2">Uncharacterized protein</fullName>
    </submittedName>
</protein>
<feature type="compositionally biased region" description="Basic and acidic residues" evidence="1">
    <location>
        <begin position="118"/>
        <end position="128"/>
    </location>
</feature>
<evidence type="ECO:0000256" key="1">
    <source>
        <dbReference type="SAM" id="MobiDB-lite"/>
    </source>
</evidence>
<evidence type="ECO:0000313" key="2">
    <source>
        <dbReference type="EMBL" id="TGZ49970.1"/>
    </source>
</evidence>
<proteinExistence type="predicted"/>
<sequence>MPGYCLSRESLKRWESRARPVGGERVSLAFFQRQANRKVEMLLLGPDHLLRGGLADGLGEALAGDAVPCGQQPVVDRLSRHTVPLSRWLAEQSVGDVHDEIRVDPPRHVRASPPPRTGRRDDKRSRDDRDEDENEDDGRERRVKLAVLDATRTDGRERDTTGYGHSG</sequence>
<name>A0A4S2KKN6_9HYME</name>
<comment type="caution">
    <text evidence="2">The sequence shown here is derived from an EMBL/GenBank/DDBJ whole genome shotgun (WGS) entry which is preliminary data.</text>
</comment>
<evidence type="ECO:0000313" key="3">
    <source>
        <dbReference type="Proteomes" id="UP000310200"/>
    </source>
</evidence>